<dbReference type="PANTHER" id="PTHR30134">
    <property type="entry name" value="HYDROGENASE PROTEIN ASSEMBLY PROTEIN, NICKEL CHAPERONE"/>
    <property type="match status" value="1"/>
</dbReference>
<comment type="caution">
    <text evidence="11">The sequence shown here is derived from an EMBL/GenBank/DDBJ whole genome shotgun (WGS) entry which is preliminary data.</text>
</comment>
<feature type="compositionally biased region" description="Basic and acidic residues" evidence="9">
    <location>
        <begin position="270"/>
        <end position="282"/>
    </location>
</feature>
<feature type="compositionally biased region" description="Basic residues" evidence="9">
    <location>
        <begin position="257"/>
        <end position="269"/>
    </location>
</feature>
<gene>
    <name evidence="11" type="primary">hypB</name>
    <name evidence="11" type="ORF">VK792_15900</name>
</gene>
<keyword evidence="3" id="KW-0479">Metal-binding</keyword>
<evidence type="ECO:0000256" key="9">
    <source>
        <dbReference type="SAM" id="MobiDB-lite"/>
    </source>
</evidence>
<feature type="region of interest" description="Disordered" evidence="9">
    <location>
        <begin position="247"/>
        <end position="282"/>
    </location>
</feature>
<keyword evidence="6" id="KW-0862">Zinc</keyword>
<name>A0ABU6HLQ1_9RHOB</name>
<dbReference type="SUPFAM" id="SSF52540">
    <property type="entry name" value="P-loop containing nucleoside triphosphate hydrolases"/>
    <property type="match status" value="1"/>
</dbReference>
<protein>
    <recommendedName>
        <fullName evidence="8">Hydrogenase maturation factor HypB</fullName>
    </recommendedName>
</protein>
<dbReference type="InterPro" id="IPR003495">
    <property type="entry name" value="CobW/HypB/UreG_nucleotide-bd"/>
</dbReference>
<evidence type="ECO:0000256" key="8">
    <source>
        <dbReference type="ARBA" id="ARBA00035238"/>
    </source>
</evidence>
<dbReference type="Gene3D" id="3.40.50.300">
    <property type="entry name" value="P-loop containing nucleotide triphosphate hydrolases"/>
    <property type="match status" value="1"/>
</dbReference>
<evidence type="ECO:0000256" key="2">
    <source>
        <dbReference type="ARBA" id="ARBA00022596"/>
    </source>
</evidence>
<dbReference type="Proteomes" id="UP001348149">
    <property type="component" value="Unassembled WGS sequence"/>
</dbReference>
<evidence type="ECO:0000256" key="1">
    <source>
        <dbReference type="ARBA" id="ARBA00006211"/>
    </source>
</evidence>
<keyword evidence="7" id="KW-0342">GTP-binding</keyword>
<dbReference type="InterPro" id="IPR004392">
    <property type="entry name" value="Hyd_mat_HypB"/>
</dbReference>
<dbReference type="RefSeq" id="WP_326298813.1">
    <property type="nucleotide sequence ID" value="NZ_JAYLLH010000028.1"/>
</dbReference>
<evidence type="ECO:0000259" key="10">
    <source>
        <dbReference type="Pfam" id="PF02492"/>
    </source>
</evidence>
<feature type="domain" description="CobW/HypB/UreG nucleotide-binding" evidence="10">
    <location>
        <begin position="62"/>
        <end position="220"/>
    </location>
</feature>
<evidence type="ECO:0000313" key="11">
    <source>
        <dbReference type="EMBL" id="MEC3862776.1"/>
    </source>
</evidence>
<evidence type="ECO:0000256" key="6">
    <source>
        <dbReference type="ARBA" id="ARBA00022833"/>
    </source>
</evidence>
<comment type="similarity">
    <text evidence="1">Belongs to the SIMIBI class G3E GTPase family. HypB/HupM subfamily.</text>
</comment>
<keyword evidence="2" id="KW-0533">Nickel</keyword>
<evidence type="ECO:0000256" key="4">
    <source>
        <dbReference type="ARBA" id="ARBA00022741"/>
    </source>
</evidence>
<dbReference type="NCBIfam" id="TIGR00073">
    <property type="entry name" value="hypB"/>
    <property type="match status" value="1"/>
</dbReference>
<accession>A0ABU6HLQ1</accession>
<dbReference type="EMBL" id="JAYLLH010000028">
    <property type="protein sequence ID" value="MEC3862776.1"/>
    <property type="molecule type" value="Genomic_DNA"/>
</dbReference>
<sequence length="282" mass="30598">MCDECGCAAGNGHVHVSCAQGLIAHSQPGPESVEVLTAILRQNDHDAAHNRAHFDEHRVLAVNLMSSPGSGKTSLLEATIEALGDRYRIAVIEGDLETENDAQRIRAKGVPAIQITTGSTCHLDARMVHDALHGLTLADLDILFIENVGNLVCPAGFDLGQHANVALLSVTEGDDKPAKYPVLFRGSDLVLLTKADLLEVLDDFDPAKAEKAVRGLANPAQVVTLSTRRPDSLAPWLAWLDAQVAERRAQPAAPEAHHHHHHHHHHHDHDHHPHDHDQTPAE</sequence>
<evidence type="ECO:0000313" key="12">
    <source>
        <dbReference type="Proteomes" id="UP001348149"/>
    </source>
</evidence>
<keyword evidence="5" id="KW-0378">Hydrolase</keyword>
<reference evidence="11 12" key="1">
    <citation type="submission" date="2024-01" db="EMBL/GenBank/DDBJ databases">
        <title>Mesobacterium rodlantinim sp. nov., isolated from shallow sea hydrothermal systems off Kueishantao Island.</title>
        <authorList>
            <person name="Su Z."/>
            <person name="Tang K."/>
        </authorList>
    </citation>
    <scope>NUCLEOTIDE SEQUENCE [LARGE SCALE GENOMIC DNA]</scope>
    <source>
        <strain evidence="11 12">TK19101</strain>
    </source>
</reference>
<proteinExistence type="inferred from homology"/>
<keyword evidence="4" id="KW-0547">Nucleotide-binding</keyword>
<organism evidence="11 12">
    <name type="scientific">Mesobacterium hydrothermale</name>
    <dbReference type="NCBI Taxonomy" id="3111907"/>
    <lineage>
        <taxon>Bacteria</taxon>
        <taxon>Pseudomonadati</taxon>
        <taxon>Pseudomonadota</taxon>
        <taxon>Alphaproteobacteria</taxon>
        <taxon>Rhodobacterales</taxon>
        <taxon>Roseobacteraceae</taxon>
        <taxon>Mesobacterium</taxon>
    </lineage>
</organism>
<dbReference type="InterPro" id="IPR027417">
    <property type="entry name" value="P-loop_NTPase"/>
</dbReference>
<evidence type="ECO:0000256" key="7">
    <source>
        <dbReference type="ARBA" id="ARBA00023134"/>
    </source>
</evidence>
<keyword evidence="12" id="KW-1185">Reference proteome</keyword>
<evidence type="ECO:0000256" key="3">
    <source>
        <dbReference type="ARBA" id="ARBA00022723"/>
    </source>
</evidence>
<dbReference type="Pfam" id="PF02492">
    <property type="entry name" value="cobW"/>
    <property type="match status" value="1"/>
</dbReference>
<evidence type="ECO:0000256" key="5">
    <source>
        <dbReference type="ARBA" id="ARBA00022801"/>
    </source>
</evidence>
<dbReference type="CDD" id="cd05390">
    <property type="entry name" value="HypB"/>
    <property type="match status" value="1"/>
</dbReference>
<dbReference type="PANTHER" id="PTHR30134:SF2">
    <property type="entry name" value="HYDROGENASE MATURATION FACTOR HYPB"/>
    <property type="match status" value="1"/>
</dbReference>